<dbReference type="InterPro" id="IPR050101">
    <property type="entry name" value="CinA"/>
</dbReference>
<dbReference type="Pfam" id="PF00994">
    <property type="entry name" value="MoCF_biosynth"/>
    <property type="match status" value="1"/>
</dbReference>
<dbReference type="EMBL" id="CP026309">
    <property type="protein sequence ID" value="AUV80328.1"/>
    <property type="molecule type" value="Genomic_DNA"/>
</dbReference>
<dbReference type="SUPFAM" id="SSF53218">
    <property type="entry name" value="Molybdenum cofactor biosynthesis proteins"/>
    <property type="match status" value="1"/>
</dbReference>
<dbReference type="PANTHER" id="PTHR13939:SF0">
    <property type="entry name" value="NMN AMIDOHYDROLASE-LIKE PROTEIN YFAY"/>
    <property type="match status" value="1"/>
</dbReference>
<reference evidence="3 4" key="1">
    <citation type="submission" date="2018-01" db="EMBL/GenBank/DDBJ databases">
        <title>Complete genome sequence of Salinigranum rubrum GX10T, an extremely halophilic archaeon isolated from a marine solar saltern.</title>
        <authorList>
            <person name="Han S."/>
        </authorList>
    </citation>
    <scope>NUCLEOTIDE SEQUENCE [LARGE SCALE GENOMIC DNA]</scope>
    <source>
        <strain evidence="3 4">GX10</strain>
    </source>
</reference>
<dbReference type="Gene3D" id="3.40.980.10">
    <property type="entry name" value="MoaB/Mog-like domain"/>
    <property type="match status" value="1"/>
</dbReference>
<dbReference type="InterPro" id="IPR036425">
    <property type="entry name" value="MoaB/Mog-like_dom_sf"/>
</dbReference>
<dbReference type="InterPro" id="IPR001453">
    <property type="entry name" value="MoaB/Mog_dom"/>
</dbReference>
<dbReference type="PANTHER" id="PTHR13939">
    <property type="entry name" value="NICOTINAMIDE-NUCLEOTIDE AMIDOHYDROLASE PNCC"/>
    <property type="match status" value="1"/>
</dbReference>
<feature type="domain" description="MoaB/Mog" evidence="2">
    <location>
        <begin position="4"/>
        <end position="175"/>
    </location>
</feature>
<evidence type="ECO:0000313" key="4">
    <source>
        <dbReference type="Proteomes" id="UP000236584"/>
    </source>
</evidence>
<feature type="region of interest" description="Disordered" evidence="1">
    <location>
        <begin position="239"/>
        <end position="261"/>
    </location>
</feature>
<evidence type="ECO:0000313" key="3">
    <source>
        <dbReference type="EMBL" id="AUV80328.1"/>
    </source>
</evidence>
<keyword evidence="4" id="KW-1185">Reference proteome</keyword>
<proteinExistence type="predicted"/>
<organism evidence="3 4">
    <name type="scientific">Salinigranum rubrum</name>
    <dbReference type="NCBI Taxonomy" id="755307"/>
    <lineage>
        <taxon>Archaea</taxon>
        <taxon>Methanobacteriati</taxon>
        <taxon>Methanobacteriota</taxon>
        <taxon>Stenosarchaea group</taxon>
        <taxon>Halobacteria</taxon>
        <taxon>Halobacteriales</taxon>
        <taxon>Haloferacaceae</taxon>
        <taxon>Salinigranum</taxon>
    </lineage>
</organism>
<dbReference type="InterPro" id="IPR056596">
    <property type="entry name" value="FLAD1_M"/>
</dbReference>
<sequence length="261" mass="27731">MDVALVTVGDELLAGDTENTNATWLCRRLTERGVTVTRVLTIPDDRDVIASAVREFSQAFDACVVTGGLGGTPDDVTKAAVADALDRDLVVADDVKAGIVAKAEAYADQYPDLADAYDLDVDFDAQAAVPEDARPLVTDESFGPGFVAGNVYAFPGIPDELYVMFELVVDEFDGEVVSDSLYTPAPEGALNDRLSDVRERFDVSVGSYPGKGRIPTRIKVSGPPAAVDEAMTWLGEHVDVTEPPEGGSGYADRPGAEPESR</sequence>
<dbReference type="AlphaFoldDB" id="A0A2I8VEG9"/>
<dbReference type="KEGG" id="srub:C2R22_00520"/>
<dbReference type="CDD" id="cd00885">
    <property type="entry name" value="cinA"/>
    <property type="match status" value="1"/>
</dbReference>
<dbReference type="GeneID" id="35590527"/>
<accession>A0A2I8VEG9</accession>
<gene>
    <name evidence="3" type="ORF">C2R22_00520</name>
</gene>
<dbReference type="RefSeq" id="WP_103423836.1">
    <property type="nucleotide sequence ID" value="NZ_CP026309.1"/>
</dbReference>
<name>A0A2I8VEG9_9EURY</name>
<evidence type="ECO:0000259" key="2">
    <source>
        <dbReference type="SMART" id="SM00852"/>
    </source>
</evidence>
<dbReference type="OrthoDB" id="372037at2157"/>
<dbReference type="SMART" id="SM00852">
    <property type="entry name" value="MoCF_biosynth"/>
    <property type="match status" value="1"/>
</dbReference>
<protein>
    <submittedName>
        <fullName evidence="3">Competence/damage-inducible protein A</fullName>
    </submittedName>
</protein>
<dbReference type="Proteomes" id="UP000236584">
    <property type="component" value="Chromosome"/>
</dbReference>
<dbReference type="Pfam" id="PF24102">
    <property type="entry name" value="FLAD1_M"/>
    <property type="match status" value="1"/>
</dbReference>
<evidence type="ECO:0000256" key="1">
    <source>
        <dbReference type="SAM" id="MobiDB-lite"/>
    </source>
</evidence>